<feature type="domain" description="Peptidase C39-like" evidence="1">
    <location>
        <begin position="70"/>
        <end position="144"/>
    </location>
</feature>
<dbReference type="InterPro" id="IPR038765">
    <property type="entry name" value="Papain-like_cys_pep_sf"/>
</dbReference>
<evidence type="ECO:0000313" key="2">
    <source>
        <dbReference type="EMBL" id="OGM63920.1"/>
    </source>
</evidence>
<dbReference type="AlphaFoldDB" id="A0A1F8BIX3"/>
<gene>
    <name evidence="2" type="ORF">A2893_00195</name>
</gene>
<dbReference type="InterPro" id="IPR039564">
    <property type="entry name" value="Peptidase_C39-like"/>
</dbReference>
<dbReference type="SUPFAM" id="SSF54001">
    <property type="entry name" value="Cysteine proteinases"/>
    <property type="match status" value="1"/>
</dbReference>
<comment type="caution">
    <text evidence="2">The sequence shown here is derived from an EMBL/GenBank/DDBJ whole genome shotgun (WGS) entry which is preliminary data.</text>
</comment>
<name>A0A1F8BIX3_9BACT</name>
<accession>A0A1F8BIX3</accession>
<evidence type="ECO:0000259" key="1">
    <source>
        <dbReference type="Pfam" id="PF13529"/>
    </source>
</evidence>
<organism evidence="2 3">
    <name type="scientific">Candidatus Woesebacteria bacterium RIFCSPLOWO2_01_FULL_39_25</name>
    <dbReference type="NCBI Taxonomy" id="1802521"/>
    <lineage>
        <taxon>Bacteria</taxon>
        <taxon>Candidatus Woeseibacteriota</taxon>
    </lineage>
</organism>
<dbReference type="Pfam" id="PF13529">
    <property type="entry name" value="Peptidase_C39_2"/>
    <property type="match status" value="1"/>
</dbReference>
<reference evidence="2 3" key="1">
    <citation type="journal article" date="2016" name="Nat. Commun.">
        <title>Thousands of microbial genomes shed light on interconnected biogeochemical processes in an aquifer system.</title>
        <authorList>
            <person name="Anantharaman K."/>
            <person name="Brown C.T."/>
            <person name="Hug L.A."/>
            <person name="Sharon I."/>
            <person name="Castelle C.J."/>
            <person name="Probst A.J."/>
            <person name="Thomas B.C."/>
            <person name="Singh A."/>
            <person name="Wilkins M.J."/>
            <person name="Karaoz U."/>
            <person name="Brodie E.L."/>
            <person name="Williams K.H."/>
            <person name="Hubbard S.S."/>
            <person name="Banfield J.F."/>
        </authorList>
    </citation>
    <scope>NUCLEOTIDE SEQUENCE [LARGE SCALE GENOMIC DNA]</scope>
</reference>
<dbReference type="STRING" id="1802521.A2893_00195"/>
<dbReference type="EMBL" id="MGHH01000014">
    <property type="protein sequence ID" value="OGM63920.1"/>
    <property type="molecule type" value="Genomic_DNA"/>
</dbReference>
<protein>
    <recommendedName>
        <fullName evidence="1">Peptidase C39-like domain-containing protein</fullName>
    </recommendedName>
</protein>
<proteinExistence type="predicted"/>
<dbReference type="Proteomes" id="UP000176725">
    <property type="component" value="Unassembled WGS sequence"/>
</dbReference>
<evidence type="ECO:0000313" key="3">
    <source>
        <dbReference type="Proteomes" id="UP000176725"/>
    </source>
</evidence>
<sequence>MSLKKYILSKKPKKYLKQGISHCGAYSVKAMLGACGLDTKARPEDYHLYGFNRIVGTTVGKDYYSKILNINGLKAETKTAEDLSEKEKLNLLKKLLGKDTPVMLRIGNGYLNNKYNPIFGKIAGHWITLWGYDDNTQTFYVYDSGLPERYWDKKLPIGNTTRAYQEILRDWNFGRYQFWSWLLAGISRFIYIDLSSN</sequence>